<gene>
    <name evidence="4" type="ORF">BU14_3020s0001</name>
</gene>
<keyword evidence="3" id="KW-0539">Nucleus</keyword>
<dbReference type="Proteomes" id="UP000218209">
    <property type="component" value="Unassembled WGS sequence"/>
</dbReference>
<evidence type="ECO:0008006" key="6">
    <source>
        <dbReference type="Google" id="ProtNLM"/>
    </source>
</evidence>
<comment type="similarity">
    <text evidence="2">Belongs to the mago nashi family.</text>
</comment>
<proteinExistence type="inferred from homology"/>
<protein>
    <recommendedName>
        <fullName evidence="6">Mago nashi protein</fullName>
    </recommendedName>
</protein>
<accession>A0A1X6NI73</accession>
<sequence length="162" mass="17297">MESPQPAPGSSPPPSGDVFLHYSTTHSGRYGRESLTIQVSPTGRLSYNNSSGYKRGTPIRKDVTLSPAVLVELHRLLAESGVMELSDAAWPPPSGVGTAALEVVLDGGSGGRVKLRTETIGSLLDVVASTDADGLRVFYYVVQDVRCLIFALLGMHYKIKPI</sequence>
<dbReference type="GO" id="GO:0008380">
    <property type="term" value="P:RNA splicing"/>
    <property type="evidence" value="ECO:0007669"/>
    <property type="project" value="InterPro"/>
</dbReference>
<reference evidence="4 5" key="1">
    <citation type="submission" date="2017-03" db="EMBL/GenBank/DDBJ databases">
        <title>WGS assembly of Porphyra umbilicalis.</title>
        <authorList>
            <person name="Brawley S.H."/>
            <person name="Blouin N.A."/>
            <person name="Ficko-Blean E."/>
            <person name="Wheeler G.L."/>
            <person name="Lohr M."/>
            <person name="Goodson H.V."/>
            <person name="Jenkins J.W."/>
            <person name="Blaby-Haas C.E."/>
            <person name="Helliwell K.E."/>
            <person name="Chan C."/>
            <person name="Marriage T."/>
            <person name="Bhattacharya D."/>
            <person name="Klein A.S."/>
            <person name="Badis Y."/>
            <person name="Brodie J."/>
            <person name="Cao Y."/>
            <person name="Collen J."/>
            <person name="Dittami S.M."/>
            <person name="Gachon C.M."/>
            <person name="Green B.R."/>
            <person name="Karpowicz S."/>
            <person name="Kim J.W."/>
            <person name="Kudahl U."/>
            <person name="Lin S."/>
            <person name="Michel G."/>
            <person name="Mittag M."/>
            <person name="Olson B.J."/>
            <person name="Pangilinan J."/>
            <person name="Peng Y."/>
            <person name="Qiu H."/>
            <person name="Shu S."/>
            <person name="Singer J.T."/>
            <person name="Smith A.G."/>
            <person name="Sprecher B.N."/>
            <person name="Wagner V."/>
            <person name="Wang W."/>
            <person name="Wang Z.-Y."/>
            <person name="Yan J."/>
            <person name="Yarish C."/>
            <person name="Zoeuner-Riek S."/>
            <person name="Zhuang Y."/>
            <person name="Zou Y."/>
            <person name="Lindquist E.A."/>
            <person name="Grimwood J."/>
            <person name="Barry K."/>
            <person name="Rokhsar D.S."/>
            <person name="Schmutz J."/>
            <person name="Stiller J.W."/>
            <person name="Grossman A.R."/>
            <person name="Prochnik S.E."/>
        </authorList>
    </citation>
    <scope>NUCLEOTIDE SEQUENCE [LARGE SCALE GENOMIC DNA]</scope>
    <source>
        <strain evidence="4">4086291</strain>
    </source>
</reference>
<dbReference type="AlphaFoldDB" id="A0A1X6NI73"/>
<evidence type="ECO:0000256" key="1">
    <source>
        <dbReference type="ARBA" id="ARBA00004123"/>
    </source>
</evidence>
<dbReference type="Gene3D" id="3.30.1560.10">
    <property type="entry name" value="Mago nashi"/>
    <property type="match status" value="1"/>
</dbReference>
<dbReference type="PANTHER" id="PTHR12638:SF0">
    <property type="entry name" value="MAGO HOMOLOG, EXON JUNCTION COMPLEX SUBUNIT-RELATED"/>
    <property type="match status" value="1"/>
</dbReference>
<comment type="subcellular location">
    <subcellularLocation>
        <location evidence="1">Nucleus</location>
    </subcellularLocation>
</comment>
<dbReference type="EMBL" id="KV920736">
    <property type="protein sequence ID" value="OSX68317.1"/>
    <property type="molecule type" value="Genomic_DNA"/>
</dbReference>
<dbReference type="OrthoDB" id="6495301at2759"/>
<dbReference type="Pfam" id="PF02792">
    <property type="entry name" value="Mago_nashi"/>
    <property type="match status" value="1"/>
</dbReference>
<dbReference type="SUPFAM" id="SSF89817">
    <property type="entry name" value="Mago nashi protein"/>
    <property type="match status" value="1"/>
</dbReference>
<name>A0A1X6NI73_PORUM</name>
<evidence type="ECO:0000313" key="4">
    <source>
        <dbReference type="EMBL" id="OSX68317.1"/>
    </source>
</evidence>
<evidence type="ECO:0000256" key="3">
    <source>
        <dbReference type="ARBA" id="ARBA00023242"/>
    </source>
</evidence>
<evidence type="ECO:0000313" key="5">
    <source>
        <dbReference type="Proteomes" id="UP000218209"/>
    </source>
</evidence>
<dbReference type="PANTHER" id="PTHR12638">
    <property type="entry name" value="PROTEIN MAGO NASHI HOMOLOG"/>
    <property type="match status" value="1"/>
</dbReference>
<dbReference type="InterPro" id="IPR004023">
    <property type="entry name" value="Mago_nashi"/>
</dbReference>
<keyword evidence="5" id="KW-1185">Reference proteome</keyword>
<organism evidence="4 5">
    <name type="scientific">Porphyra umbilicalis</name>
    <name type="common">Purple laver</name>
    <name type="synonym">Red alga</name>
    <dbReference type="NCBI Taxonomy" id="2786"/>
    <lineage>
        <taxon>Eukaryota</taxon>
        <taxon>Rhodophyta</taxon>
        <taxon>Bangiophyceae</taxon>
        <taxon>Bangiales</taxon>
        <taxon>Bangiaceae</taxon>
        <taxon>Porphyra</taxon>
    </lineage>
</organism>
<dbReference type="InterPro" id="IPR036605">
    <property type="entry name" value="Mago_nashi_sf"/>
</dbReference>
<dbReference type="GO" id="GO:0035145">
    <property type="term" value="C:exon-exon junction complex"/>
    <property type="evidence" value="ECO:0007669"/>
    <property type="project" value="InterPro"/>
</dbReference>
<evidence type="ECO:0000256" key="2">
    <source>
        <dbReference type="ARBA" id="ARBA00009270"/>
    </source>
</evidence>